<dbReference type="AlphaFoldDB" id="A0A1I8I6S6"/>
<evidence type="ECO:0000256" key="1">
    <source>
        <dbReference type="SAM" id="MobiDB-lite"/>
    </source>
</evidence>
<proteinExistence type="predicted"/>
<dbReference type="WBParaSite" id="maker-uti_cns_0010288-snap-gene-0.2-mRNA-1">
    <property type="protein sequence ID" value="maker-uti_cns_0010288-snap-gene-0.2-mRNA-1"/>
    <property type="gene ID" value="maker-uti_cns_0010288-snap-gene-0.2"/>
</dbReference>
<dbReference type="Proteomes" id="UP000095280">
    <property type="component" value="Unplaced"/>
</dbReference>
<organism evidence="2 3">
    <name type="scientific">Macrostomum lignano</name>
    <dbReference type="NCBI Taxonomy" id="282301"/>
    <lineage>
        <taxon>Eukaryota</taxon>
        <taxon>Metazoa</taxon>
        <taxon>Spiralia</taxon>
        <taxon>Lophotrochozoa</taxon>
        <taxon>Platyhelminthes</taxon>
        <taxon>Rhabditophora</taxon>
        <taxon>Macrostomorpha</taxon>
        <taxon>Macrostomida</taxon>
        <taxon>Macrostomidae</taxon>
        <taxon>Macrostomum</taxon>
    </lineage>
</organism>
<keyword evidence="2" id="KW-1185">Reference proteome</keyword>
<reference evidence="3" key="1">
    <citation type="submission" date="2016-11" db="UniProtKB">
        <authorList>
            <consortium name="WormBaseParasite"/>
        </authorList>
    </citation>
    <scope>IDENTIFICATION</scope>
</reference>
<feature type="region of interest" description="Disordered" evidence="1">
    <location>
        <begin position="92"/>
        <end position="119"/>
    </location>
</feature>
<accession>A0A1I8I6S6</accession>
<name>A0A1I8I6S6_9PLAT</name>
<protein>
    <submittedName>
        <fullName evidence="3">Helicase C-terminal domain-containing protein</fullName>
    </submittedName>
</protein>
<evidence type="ECO:0000313" key="2">
    <source>
        <dbReference type="Proteomes" id="UP000095280"/>
    </source>
</evidence>
<sequence>TKTYSLARVYPESRRAQFLFYTVTPKAADMARLLNTDPYAALTCSVCFGEFDIPAHLLPAVPGREQSKVAVRNRRWAIDSLEMRSVSESMVQCVSDDGRQSMPDSMARFRLNSRANSRS</sequence>
<evidence type="ECO:0000313" key="3">
    <source>
        <dbReference type="WBParaSite" id="maker-uti_cns_0010288-snap-gene-0.2-mRNA-1"/>
    </source>
</evidence>